<proteinExistence type="inferred from homology"/>
<dbReference type="InterPro" id="IPR001468">
    <property type="entry name" value="Indole-3-GlycerolPSynthase_CS"/>
</dbReference>
<dbReference type="Proteomes" id="UP000229681">
    <property type="component" value="Unassembled WGS sequence"/>
</dbReference>
<evidence type="ECO:0000259" key="10">
    <source>
        <dbReference type="Pfam" id="PF00218"/>
    </source>
</evidence>
<dbReference type="EC" id="4.1.1.48" evidence="9"/>
<dbReference type="InterPro" id="IPR045186">
    <property type="entry name" value="Indole-3-glycerol_P_synth"/>
</dbReference>
<dbReference type="Pfam" id="PF00218">
    <property type="entry name" value="IGPS"/>
    <property type="match status" value="1"/>
</dbReference>
<dbReference type="PANTHER" id="PTHR22854">
    <property type="entry name" value="TRYPTOPHAN BIOSYNTHESIS PROTEIN"/>
    <property type="match status" value="1"/>
</dbReference>
<dbReference type="SUPFAM" id="SSF51366">
    <property type="entry name" value="Ribulose-phoshate binding barrel"/>
    <property type="match status" value="1"/>
</dbReference>
<evidence type="ECO:0000256" key="2">
    <source>
        <dbReference type="ARBA" id="ARBA00004696"/>
    </source>
</evidence>
<keyword evidence="6 9" id="KW-0822">Tryptophan biosynthesis</keyword>
<comment type="pathway">
    <text evidence="2 9">Amino-acid biosynthesis; L-tryptophan biosynthesis; L-tryptophan from chorismate: step 4/5.</text>
</comment>
<protein>
    <recommendedName>
        <fullName evidence="9">Indole-3-glycerol phosphate synthase</fullName>
        <shortName evidence="9">IGPS</shortName>
        <ecNumber evidence="9">4.1.1.48</ecNumber>
    </recommendedName>
</protein>
<evidence type="ECO:0000256" key="7">
    <source>
        <dbReference type="ARBA" id="ARBA00023141"/>
    </source>
</evidence>
<evidence type="ECO:0000313" key="11">
    <source>
        <dbReference type="EMBL" id="PJF36856.1"/>
    </source>
</evidence>
<dbReference type="UniPathway" id="UPA00035">
    <property type="reaction ID" value="UER00043"/>
</dbReference>
<keyword evidence="4 9" id="KW-0028">Amino-acid biosynthesis</keyword>
<dbReference type="PANTHER" id="PTHR22854:SF2">
    <property type="entry name" value="INDOLE-3-GLYCEROL-PHOSPHATE SYNTHASE"/>
    <property type="match status" value="1"/>
</dbReference>
<comment type="similarity">
    <text evidence="3 9">Belongs to the TrpC family.</text>
</comment>
<dbReference type="InterPro" id="IPR013798">
    <property type="entry name" value="Indole-3-glycerol_P_synth_dom"/>
</dbReference>
<evidence type="ECO:0000256" key="9">
    <source>
        <dbReference type="HAMAP-Rule" id="MF_00134"/>
    </source>
</evidence>
<dbReference type="CDD" id="cd00331">
    <property type="entry name" value="IGPS"/>
    <property type="match status" value="1"/>
</dbReference>
<gene>
    <name evidence="9" type="primary">trpC</name>
    <name evidence="11" type="ORF">CUN49_03235</name>
</gene>
<evidence type="ECO:0000256" key="6">
    <source>
        <dbReference type="ARBA" id="ARBA00022822"/>
    </source>
</evidence>
<dbReference type="InterPro" id="IPR013785">
    <property type="entry name" value="Aldolase_TIM"/>
</dbReference>
<dbReference type="EMBL" id="PGTM01000027">
    <property type="protein sequence ID" value="PJF36856.1"/>
    <property type="molecule type" value="Genomic_DNA"/>
</dbReference>
<evidence type="ECO:0000256" key="8">
    <source>
        <dbReference type="ARBA" id="ARBA00023239"/>
    </source>
</evidence>
<dbReference type="PROSITE" id="PS00614">
    <property type="entry name" value="IGPS"/>
    <property type="match status" value="1"/>
</dbReference>
<evidence type="ECO:0000256" key="1">
    <source>
        <dbReference type="ARBA" id="ARBA00001633"/>
    </source>
</evidence>
<evidence type="ECO:0000256" key="3">
    <source>
        <dbReference type="ARBA" id="ARBA00008737"/>
    </source>
</evidence>
<dbReference type="Gene3D" id="3.20.20.70">
    <property type="entry name" value="Aldolase class I"/>
    <property type="match status" value="1"/>
</dbReference>
<comment type="caution">
    <text evidence="11">The sequence shown here is derived from an EMBL/GenBank/DDBJ whole genome shotgun (WGS) entry which is preliminary data.</text>
</comment>
<keyword evidence="8 9" id="KW-0456">Lyase</keyword>
<keyword evidence="7 9" id="KW-0057">Aromatic amino acid biosynthesis</keyword>
<reference evidence="11 12" key="1">
    <citation type="submission" date="2017-11" db="EMBL/GenBank/DDBJ databases">
        <title>Evolution of Phototrophy in the Chloroflexi Phylum Driven by Horizontal Gene Transfer.</title>
        <authorList>
            <person name="Ward L.M."/>
            <person name="Hemp J."/>
            <person name="Shih P.M."/>
            <person name="Mcglynn S.E."/>
            <person name="Fischer W."/>
        </authorList>
    </citation>
    <scope>NUCLEOTIDE SEQUENCE [LARGE SCALE GENOMIC DNA]</scope>
    <source>
        <strain evidence="11">JP3_13</strain>
    </source>
</reference>
<accession>A0A2M8PH39</accession>
<dbReference type="InterPro" id="IPR011060">
    <property type="entry name" value="RibuloseP-bd_barrel"/>
</dbReference>
<feature type="domain" description="Indole-3-glycerol phosphate synthase" evidence="10">
    <location>
        <begin position="18"/>
        <end position="258"/>
    </location>
</feature>
<name>A0A2M8PH39_9CHLR</name>
<dbReference type="FunFam" id="3.20.20.70:FF:000024">
    <property type="entry name" value="Indole-3-glycerol phosphate synthase"/>
    <property type="match status" value="1"/>
</dbReference>
<dbReference type="NCBIfam" id="NF001377">
    <property type="entry name" value="PRK00278.2-4"/>
    <property type="match status" value="1"/>
</dbReference>
<comment type="catalytic activity">
    <reaction evidence="1 9">
        <text>1-(2-carboxyphenylamino)-1-deoxy-D-ribulose 5-phosphate + H(+) = (1S,2R)-1-C-(indol-3-yl)glycerol 3-phosphate + CO2 + H2O</text>
        <dbReference type="Rhea" id="RHEA:23476"/>
        <dbReference type="ChEBI" id="CHEBI:15377"/>
        <dbReference type="ChEBI" id="CHEBI:15378"/>
        <dbReference type="ChEBI" id="CHEBI:16526"/>
        <dbReference type="ChEBI" id="CHEBI:58613"/>
        <dbReference type="ChEBI" id="CHEBI:58866"/>
        <dbReference type="EC" id="4.1.1.48"/>
    </reaction>
</comment>
<dbReference type="GO" id="GO:0004640">
    <property type="term" value="F:phosphoribosylanthranilate isomerase activity"/>
    <property type="evidence" value="ECO:0007669"/>
    <property type="project" value="TreeGrafter"/>
</dbReference>
<keyword evidence="5 9" id="KW-0210">Decarboxylase</keyword>
<evidence type="ECO:0000256" key="4">
    <source>
        <dbReference type="ARBA" id="ARBA00022605"/>
    </source>
</evidence>
<dbReference type="HAMAP" id="MF_00134_B">
    <property type="entry name" value="IGPS_B"/>
    <property type="match status" value="1"/>
</dbReference>
<dbReference type="GO" id="GO:0004425">
    <property type="term" value="F:indole-3-glycerol-phosphate synthase activity"/>
    <property type="evidence" value="ECO:0007669"/>
    <property type="project" value="UniProtKB-UniRule"/>
</dbReference>
<organism evidence="11 12">
    <name type="scientific">Candidatus Thermofonsia Clade 1 bacterium</name>
    <dbReference type="NCBI Taxonomy" id="2364210"/>
    <lineage>
        <taxon>Bacteria</taxon>
        <taxon>Bacillati</taxon>
        <taxon>Chloroflexota</taxon>
        <taxon>Candidatus Thermofontia</taxon>
        <taxon>Candidatus Thermofonsia Clade 1</taxon>
    </lineage>
</organism>
<evidence type="ECO:0000256" key="5">
    <source>
        <dbReference type="ARBA" id="ARBA00022793"/>
    </source>
</evidence>
<sequence length="265" mass="28575">MQAGIQRTETILDRIVARKIEELAHLDMARLPKPDSPPRPFAAALRRADGRVALIAEIKRASPSRGVLIADFQPASLAEQYASGGATALSVLTDRDFFMGSLEDLQAARRAAELPVLRKDFIIDERQIVEARAYGADAILLIAAILDDAKLRDLIAAANAHGLAALVEVHTQAELERVLQLDVALIGINNRDLRTFKVDLNTFRTLAPLVPAHLTLVAESGIYTAEDVAVMAAHGAHAILVGESLVKAPDIAAQVRQLSAVLRRA</sequence>
<evidence type="ECO:0000313" key="12">
    <source>
        <dbReference type="Proteomes" id="UP000229681"/>
    </source>
</evidence>
<dbReference type="HAMAP" id="MF_00134_A">
    <property type="entry name" value="IGPS_A"/>
    <property type="match status" value="1"/>
</dbReference>
<dbReference type="AlphaFoldDB" id="A0A2M8PH39"/>
<dbReference type="GO" id="GO:0000162">
    <property type="term" value="P:L-tryptophan biosynthetic process"/>
    <property type="evidence" value="ECO:0007669"/>
    <property type="project" value="UniProtKB-UniRule"/>
</dbReference>